<dbReference type="InterPro" id="IPR050950">
    <property type="entry name" value="HTH-type_LysR_regulators"/>
</dbReference>
<evidence type="ECO:0000256" key="2">
    <source>
        <dbReference type="ARBA" id="ARBA00023015"/>
    </source>
</evidence>
<evidence type="ECO:0000259" key="5">
    <source>
        <dbReference type="PROSITE" id="PS50931"/>
    </source>
</evidence>
<dbReference type="EMBL" id="JACIFZ010000016">
    <property type="protein sequence ID" value="MBB4225862.1"/>
    <property type="molecule type" value="Genomic_DNA"/>
</dbReference>
<dbReference type="SUPFAM" id="SSF53850">
    <property type="entry name" value="Periplasmic binding protein-like II"/>
    <property type="match status" value="1"/>
</dbReference>
<reference evidence="6 7" key="1">
    <citation type="submission" date="2020-08" db="EMBL/GenBank/DDBJ databases">
        <title>Genomic Encyclopedia of Type Strains, Phase IV (KMG-V): Genome sequencing to study the core and pangenomes of soil and plant-associated prokaryotes.</title>
        <authorList>
            <person name="Whitman W."/>
        </authorList>
    </citation>
    <scope>NUCLEOTIDE SEQUENCE [LARGE SCALE GENOMIC DNA]</scope>
    <source>
        <strain evidence="6 7">34/80</strain>
    </source>
</reference>
<dbReference type="Pfam" id="PF00126">
    <property type="entry name" value="HTH_1"/>
    <property type="match status" value="1"/>
</dbReference>
<keyword evidence="2" id="KW-0805">Transcription regulation</keyword>
<dbReference type="InterPro" id="IPR005119">
    <property type="entry name" value="LysR_subst-bd"/>
</dbReference>
<dbReference type="RefSeq" id="WP_184642570.1">
    <property type="nucleotide sequence ID" value="NZ_JACIFZ010000016.1"/>
</dbReference>
<evidence type="ECO:0000256" key="3">
    <source>
        <dbReference type="ARBA" id="ARBA00023125"/>
    </source>
</evidence>
<comment type="caution">
    <text evidence="6">The sequence shown here is derived from an EMBL/GenBank/DDBJ whole genome shotgun (WGS) entry which is preliminary data.</text>
</comment>
<gene>
    <name evidence="6" type="ORF">GGD71_006675</name>
</gene>
<evidence type="ECO:0000313" key="6">
    <source>
        <dbReference type="EMBL" id="MBB4225862.1"/>
    </source>
</evidence>
<sequence>MKLHQLRYLVAIAADGSIRAAARSLGVTQSTVTQGLRELEAESRVALLTRGSAGIALTSAGQELLEHAQRVMTQLRQAEDVLARHRDGASTQRLAIGVTAWIAQTLLARVLPPFRAELPHVQLEFFDGFSRLSYPMLREGALDLMIGRIAPPEAMEGLQATAHFTYDTTVVARDGHPRAGARTMAELLDQDWILNFAPTERAALMDNLFGQHGLEAPHHRIHLAHSAALSLALVQQTDMLSLCPWPLVESLRSGLVPLPLRERFHASRVGIVRRANEALPHAASRFLEHFMAQTRACLASDDPQLRRVFRSVELVGEDA</sequence>
<keyword evidence="3 6" id="KW-0238">DNA-binding</keyword>
<evidence type="ECO:0000256" key="1">
    <source>
        <dbReference type="ARBA" id="ARBA00009437"/>
    </source>
</evidence>
<dbReference type="PROSITE" id="PS50931">
    <property type="entry name" value="HTH_LYSR"/>
    <property type="match status" value="1"/>
</dbReference>
<dbReference type="AlphaFoldDB" id="A0A840FYM3"/>
<protein>
    <submittedName>
        <fullName evidence="6">DNA-binding transcriptional LysR family regulator</fullName>
    </submittedName>
</protein>
<accession>A0A840FYM3</accession>
<dbReference type="FunFam" id="1.10.10.10:FF:000001">
    <property type="entry name" value="LysR family transcriptional regulator"/>
    <property type="match status" value="1"/>
</dbReference>
<name>A0A840FYM3_9BURK</name>
<dbReference type="Gene3D" id="1.10.10.10">
    <property type="entry name" value="Winged helix-like DNA-binding domain superfamily/Winged helix DNA-binding domain"/>
    <property type="match status" value="1"/>
</dbReference>
<dbReference type="InterPro" id="IPR036390">
    <property type="entry name" value="WH_DNA-bd_sf"/>
</dbReference>
<dbReference type="Proteomes" id="UP000524450">
    <property type="component" value="Unassembled WGS sequence"/>
</dbReference>
<dbReference type="Gene3D" id="3.40.190.290">
    <property type="match status" value="1"/>
</dbReference>
<dbReference type="Pfam" id="PF03466">
    <property type="entry name" value="LysR_substrate"/>
    <property type="match status" value="1"/>
</dbReference>
<keyword evidence="4" id="KW-0804">Transcription</keyword>
<dbReference type="GO" id="GO:0003677">
    <property type="term" value="F:DNA binding"/>
    <property type="evidence" value="ECO:0007669"/>
    <property type="project" value="UniProtKB-KW"/>
</dbReference>
<feature type="domain" description="HTH lysR-type" evidence="5">
    <location>
        <begin position="1"/>
        <end position="58"/>
    </location>
</feature>
<evidence type="ECO:0000313" key="7">
    <source>
        <dbReference type="Proteomes" id="UP000524450"/>
    </source>
</evidence>
<dbReference type="SUPFAM" id="SSF46785">
    <property type="entry name" value="Winged helix' DNA-binding domain"/>
    <property type="match status" value="1"/>
</dbReference>
<dbReference type="InterPro" id="IPR036388">
    <property type="entry name" value="WH-like_DNA-bd_sf"/>
</dbReference>
<dbReference type="GO" id="GO:0003700">
    <property type="term" value="F:DNA-binding transcription factor activity"/>
    <property type="evidence" value="ECO:0007669"/>
    <property type="project" value="InterPro"/>
</dbReference>
<dbReference type="GO" id="GO:0005829">
    <property type="term" value="C:cytosol"/>
    <property type="evidence" value="ECO:0007669"/>
    <property type="project" value="TreeGrafter"/>
</dbReference>
<organism evidence="6 7">
    <name type="scientific">Variovorax guangxiensis</name>
    <dbReference type="NCBI Taxonomy" id="1775474"/>
    <lineage>
        <taxon>Bacteria</taxon>
        <taxon>Pseudomonadati</taxon>
        <taxon>Pseudomonadota</taxon>
        <taxon>Betaproteobacteria</taxon>
        <taxon>Burkholderiales</taxon>
        <taxon>Comamonadaceae</taxon>
        <taxon>Variovorax</taxon>
    </lineage>
</organism>
<evidence type="ECO:0000256" key="4">
    <source>
        <dbReference type="ARBA" id="ARBA00023163"/>
    </source>
</evidence>
<dbReference type="PANTHER" id="PTHR30419:SF30">
    <property type="entry name" value="LYSR FAMILY TRANSCRIPTIONAL REGULATOR"/>
    <property type="match status" value="1"/>
</dbReference>
<dbReference type="InterPro" id="IPR000847">
    <property type="entry name" value="LysR_HTH_N"/>
</dbReference>
<dbReference type="PANTHER" id="PTHR30419">
    <property type="entry name" value="HTH-TYPE TRANSCRIPTIONAL REGULATOR YBHD"/>
    <property type="match status" value="1"/>
</dbReference>
<comment type="similarity">
    <text evidence="1">Belongs to the LysR transcriptional regulatory family.</text>
</comment>
<proteinExistence type="inferred from homology"/>